<name>A0A8B3S4M6_9EURY</name>
<dbReference type="Proteomes" id="UP000291831">
    <property type="component" value="Unassembled WGS sequence"/>
</dbReference>
<dbReference type="AlphaFoldDB" id="A0A8B3S4M6"/>
<reference evidence="2" key="1">
    <citation type="submission" date="2019-01" db="EMBL/GenBank/DDBJ databases">
        <title>Anaerobic oxidation of ethane by archaea from a marine hydrocarbon seep.</title>
        <authorList>
            <person name="Musat F."/>
        </authorList>
    </citation>
    <scope>NUCLEOTIDE SEQUENCE [LARGE SCALE GENOMIC DNA]</scope>
</reference>
<evidence type="ECO:0008006" key="3">
    <source>
        <dbReference type="Google" id="ProtNLM"/>
    </source>
</evidence>
<evidence type="ECO:0000313" key="1">
    <source>
        <dbReference type="EMBL" id="RZB31405.1"/>
    </source>
</evidence>
<sequence length="152" mass="18205">MREIETLIDTWGWIVLNNRRERRHKELNEFYSSWRNRKGVSYTTDYILDETFTLLFRRLHFKDAADSLDIIELAIAEGYLRLKRITGERFEKAKCLRMKFKDKPRISFTDLTSMVVMAEREITNILTEDDHFDQVGMGFKKVYKVANIELND</sequence>
<dbReference type="InterPro" id="IPR029060">
    <property type="entry name" value="PIN-like_dom_sf"/>
</dbReference>
<dbReference type="InterPro" id="IPR039018">
    <property type="entry name" value="VapC20-like"/>
</dbReference>
<gene>
    <name evidence="1" type="ORF">AEth_00735</name>
</gene>
<organism evidence="1 2">
    <name type="scientific">Candidatus Argoarchaeum ethanivorans</name>
    <dbReference type="NCBI Taxonomy" id="2608793"/>
    <lineage>
        <taxon>Archaea</taxon>
        <taxon>Methanobacteriati</taxon>
        <taxon>Methanobacteriota</taxon>
        <taxon>Stenosarchaea group</taxon>
        <taxon>Methanomicrobia</taxon>
        <taxon>Methanosarcinales</taxon>
        <taxon>Methanosarcinales incertae sedis</taxon>
        <taxon>GOM Arc I cluster</taxon>
        <taxon>Candidatus Argoarchaeum</taxon>
    </lineage>
</organism>
<protein>
    <recommendedName>
        <fullName evidence="3">PIN domain-containing protein</fullName>
    </recommendedName>
</protein>
<dbReference type="PANTHER" id="PTHR42188">
    <property type="entry name" value="23S RRNA-SPECIFIC ENDONUCLEASE VAPC20"/>
    <property type="match status" value="1"/>
</dbReference>
<dbReference type="GO" id="GO:0004521">
    <property type="term" value="F:RNA endonuclease activity"/>
    <property type="evidence" value="ECO:0007669"/>
    <property type="project" value="InterPro"/>
</dbReference>
<proteinExistence type="predicted"/>
<dbReference type="SUPFAM" id="SSF88723">
    <property type="entry name" value="PIN domain-like"/>
    <property type="match status" value="1"/>
</dbReference>
<dbReference type="Gene3D" id="3.40.50.1010">
    <property type="entry name" value="5'-nuclease"/>
    <property type="match status" value="1"/>
</dbReference>
<dbReference type="PANTHER" id="PTHR42188:SF1">
    <property type="entry name" value="23S RRNA-SPECIFIC ENDONUCLEASE VAPC20"/>
    <property type="match status" value="1"/>
</dbReference>
<comment type="caution">
    <text evidence="1">The sequence shown here is derived from an EMBL/GenBank/DDBJ whole genome shotgun (WGS) entry which is preliminary data.</text>
</comment>
<dbReference type="EMBL" id="RPGO01000017">
    <property type="protein sequence ID" value="RZB31405.1"/>
    <property type="molecule type" value="Genomic_DNA"/>
</dbReference>
<evidence type="ECO:0000313" key="2">
    <source>
        <dbReference type="Proteomes" id="UP000291831"/>
    </source>
</evidence>
<accession>A0A8B3S4M6</accession>
<dbReference type="GO" id="GO:0016075">
    <property type="term" value="P:rRNA catabolic process"/>
    <property type="evidence" value="ECO:0007669"/>
    <property type="project" value="TreeGrafter"/>
</dbReference>